<dbReference type="InterPro" id="IPR022637">
    <property type="entry name" value="DNA_polIII_beta_cen"/>
</dbReference>
<dbReference type="GO" id="GO:0005737">
    <property type="term" value="C:cytoplasm"/>
    <property type="evidence" value="ECO:0007669"/>
    <property type="project" value="UniProtKB-SubCell"/>
</dbReference>
<dbReference type="InterPro" id="IPR022635">
    <property type="entry name" value="DNA_polIII_beta_C"/>
</dbReference>
<geneLocation type="organellar chromatophore" evidence="12"/>
<evidence type="ECO:0000256" key="2">
    <source>
        <dbReference type="ARBA" id="ARBA00010752"/>
    </source>
</evidence>
<proteinExistence type="inferred from homology"/>
<keyword evidence="4" id="KW-0808">Transferase</keyword>
<dbReference type="RefSeq" id="YP_002049054.1">
    <property type="nucleotide sequence ID" value="NC_011087.1"/>
</dbReference>
<evidence type="ECO:0000259" key="10">
    <source>
        <dbReference type="Pfam" id="PF02767"/>
    </source>
</evidence>
<protein>
    <submittedName>
        <fullName evidence="12">DNA polymerase III subunit beta</fullName>
    </submittedName>
</protein>
<dbReference type="GO" id="GO:0003677">
    <property type="term" value="F:DNA binding"/>
    <property type="evidence" value="ECO:0007669"/>
    <property type="project" value="UniProtKB-KW"/>
</dbReference>
<dbReference type="PANTHER" id="PTHR30478:SF0">
    <property type="entry name" value="BETA SLIDING CLAMP"/>
    <property type="match status" value="1"/>
</dbReference>
<evidence type="ECO:0000256" key="8">
    <source>
        <dbReference type="ARBA" id="ARBA00023125"/>
    </source>
</evidence>
<evidence type="ECO:0000256" key="7">
    <source>
        <dbReference type="ARBA" id="ARBA00022932"/>
    </source>
</evidence>
<evidence type="ECO:0000259" key="9">
    <source>
        <dbReference type="Pfam" id="PF00712"/>
    </source>
</evidence>
<dbReference type="EMBL" id="CP000815">
    <property type="protein sequence ID" value="ACB42844.1"/>
    <property type="molecule type" value="Genomic_DNA"/>
</dbReference>
<dbReference type="NCBIfam" id="TIGR00663">
    <property type="entry name" value="dnan"/>
    <property type="match status" value="1"/>
</dbReference>
<feature type="domain" description="DNA polymerase III beta sliding clamp N-terminal" evidence="9">
    <location>
        <begin position="1"/>
        <end position="123"/>
    </location>
</feature>
<dbReference type="GeneID" id="6481259"/>
<dbReference type="Gene3D" id="3.70.10.10">
    <property type="match status" value="1"/>
</dbReference>
<keyword evidence="7" id="KW-0239">DNA-directed DNA polymerase</keyword>
<dbReference type="Pfam" id="PF00712">
    <property type="entry name" value="DNA_pol3_beta"/>
    <property type="match status" value="1"/>
</dbReference>
<dbReference type="PIRSF" id="PIRSF000804">
    <property type="entry name" value="DNA_pol_III_b"/>
    <property type="match status" value="1"/>
</dbReference>
<name>B1X4H5_PAUCH</name>
<gene>
    <name evidence="12" type="primary">dnaN</name>
    <name evidence="12" type="ordered locus">PCC_0404</name>
</gene>
<keyword evidence="8" id="KW-0238">DNA-binding</keyword>
<evidence type="ECO:0000256" key="6">
    <source>
        <dbReference type="ARBA" id="ARBA00022705"/>
    </source>
</evidence>
<reference evidence="12" key="1">
    <citation type="submission" date="2007-08" db="EMBL/GenBank/DDBJ databases">
        <authorList>
            <person name="Gloeckner G."/>
            <person name="Nowack E."/>
            <person name="Melkonian M."/>
        </authorList>
    </citation>
    <scope>NUCLEOTIDE SEQUENCE</scope>
</reference>
<dbReference type="InterPro" id="IPR001001">
    <property type="entry name" value="DNA_polIII_beta"/>
</dbReference>
<keyword evidence="3" id="KW-0963">Cytoplasm</keyword>
<dbReference type="GO" id="GO:0003887">
    <property type="term" value="F:DNA-directed DNA polymerase activity"/>
    <property type="evidence" value="ECO:0007669"/>
    <property type="project" value="UniProtKB-KW"/>
</dbReference>
<reference evidence="12" key="2">
    <citation type="journal article" date="2008" name="Curr. Biol.">
        <title>Chromatophore genome sequence of Paulinella sheds light on acquisition of photosynthesis by eukaryotes.</title>
        <authorList>
            <person name="Nowack E.C.M."/>
            <person name="Melkonian M."/>
            <person name="Gloeckner G."/>
        </authorList>
    </citation>
    <scope>NUCLEOTIDE SEQUENCE [LARGE SCALE GENOMIC DNA]</scope>
</reference>
<dbReference type="SMART" id="SM00480">
    <property type="entry name" value="POL3Bc"/>
    <property type="match status" value="1"/>
</dbReference>
<dbReference type="Pfam" id="PF02767">
    <property type="entry name" value="DNA_pol3_beta_2"/>
    <property type="match status" value="1"/>
</dbReference>
<dbReference type="PANTHER" id="PTHR30478">
    <property type="entry name" value="DNA POLYMERASE III SUBUNIT BETA"/>
    <property type="match status" value="1"/>
</dbReference>
<evidence type="ECO:0000256" key="4">
    <source>
        <dbReference type="ARBA" id="ARBA00022679"/>
    </source>
</evidence>
<feature type="domain" description="DNA polymerase III beta sliding clamp central" evidence="10">
    <location>
        <begin position="133"/>
        <end position="265"/>
    </location>
</feature>
<dbReference type="CDD" id="cd00140">
    <property type="entry name" value="beta_clamp"/>
    <property type="match status" value="1"/>
</dbReference>
<keyword evidence="5" id="KW-0548">Nucleotidyltransferase</keyword>
<dbReference type="SUPFAM" id="SSF55979">
    <property type="entry name" value="DNA clamp"/>
    <property type="match status" value="3"/>
</dbReference>
<dbReference type="Pfam" id="PF02768">
    <property type="entry name" value="DNA_pol3_beta_3"/>
    <property type="match status" value="1"/>
</dbReference>
<accession>B1X4H5</accession>
<dbReference type="GO" id="GO:0009360">
    <property type="term" value="C:DNA polymerase III complex"/>
    <property type="evidence" value="ECO:0007669"/>
    <property type="project" value="InterPro"/>
</dbReference>
<evidence type="ECO:0000256" key="1">
    <source>
        <dbReference type="ARBA" id="ARBA00004496"/>
    </source>
</evidence>
<dbReference type="GO" id="GO:0008408">
    <property type="term" value="F:3'-5' exonuclease activity"/>
    <property type="evidence" value="ECO:0007669"/>
    <property type="project" value="InterPro"/>
</dbReference>
<organism evidence="12">
    <name type="scientific">Paulinella chromatophora</name>
    <dbReference type="NCBI Taxonomy" id="39717"/>
    <lineage>
        <taxon>Eukaryota</taxon>
        <taxon>Sar</taxon>
        <taxon>Rhizaria</taxon>
        <taxon>Cercozoa</taxon>
        <taxon>Imbricatea</taxon>
        <taxon>Silicofilosea</taxon>
        <taxon>Euglyphida</taxon>
        <taxon>Paulinellidae</taxon>
        <taxon>Paulinella</taxon>
    </lineage>
</organism>
<dbReference type="Gene3D" id="3.10.150.10">
    <property type="entry name" value="DNA Polymerase III, subunit A, domain 2"/>
    <property type="match status" value="1"/>
</dbReference>
<dbReference type="InterPro" id="IPR022634">
    <property type="entry name" value="DNA_polIII_beta_N"/>
</dbReference>
<evidence type="ECO:0000259" key="11">
    <source>
        <dbReference type="Pfam" id="PF02768"/>
    </source>
</evidence>
<comment type="similarity">
    <text evidence="2">Belongs to the beta sliding clamp family.</text>
</comment>
<evidence type="ECO:0000256" key="5">
    <source>
        <dbReference type="ARBA" id="ARBA00022695"/>
    </source>
</evidence>
<dbReference type="InterPro" id="IPR046938">
    <property type="entry name" value="DNA_clamp_sf"/>
</dbReference>
<dbReference type="GO" id="GO:0006271">
    <property type="term" value="P:DNA strand elongation involved in DNA replication"/>
    <property type="evidence" value="ECO:0007669"/>
    <property type="project" value="TreeGrafter"/>
</dbReference>
<evidence type="ECO:0000313" key="12">
    <source>
        <dbReference type="EMBL" id="ACB42844.1"/>
    </source>
</evidence>
<keyword evidence="6" id="KW-0235">DNA replication</keyword>
<dbReference type="AlphaFoldDB" id="B1X4H5"/>
<keyword evidence="12" id="KW-0934">Plastid</keyword>
<comment type="subcellular location">
    <subcellularLocation>
        <location evidence="1">Cytoplasm</location>
    </subcellularLocation>
</comment>
<evidence type="ECO:0000256" key="3">
    <source>
        <dbReference type="ARBA" id="ARBA00022490"/>
    </source>
</evidence>
<sequence>MKLVCSQTELNTSLQLVSRAVATRPTHPILANVLLTANAETGLLSLTGFDLNLGIQISISASVETSGAITLPSRLLGEIVSRLSNEGPITISDMKGQERIELTSISGTYQMRSMPAADFPDLPLIVSGIPVRLEAEALIRGLRGTIFATSNDEAKQVLTGVHLCFTNHELECAATDGHRLAVLRLANAVTEDLLIKAEEIKETEEEDGIEDFAVTLPARSLKELERLLSGHPTKEAVSLFYNRGQAVFLWANQILTSRTLDGIYPAYKGLIPDHFTRSIALERKALISALERVAVLAGQHNNVVRLEGDPMTRQLCISADAQEIGSGSEEMLAIITGGCIEIAFNVRYMLDGLKAMTDERIEILCNSSNTPAILTPQGDMHSFMYLIMPIQVRD</sequence>
<feature type="domain" description="DNA polymerase III beta sliding clamp C-terminal" evidence="11">
    <location>
        <begin position="270"/>
        <end position="390"/>
    </location>
</feature>